<evidence type="ECO:0000259" key="7">
    <source>
        <dbReference type="PROSITE" id="PS50850"/>
    </source>
</evidence>
<organism evidence="8 9">
    <name type="scientific">Belnapia rosea</name>
    <dbReference type="NCBI Taxonomy" id="938405"/>
    <lineage>
        <taxon>Bacteria</taxon>
        <taxon>Pseudomonadati</taxon>
        <taxon>Pseudomonadota</taxon>
        <taxon>Alphaproteobacteria</taxon>
        <taxon>Acetobacterales</taxon>
        <taxon>Roseomonadaceae</taxon>
        <taxon>Belnapia</taxon>
    </lineage>
</organism>
<dbReference type="Proteomes" id="UP000198925">
    <property type="component" value="Unassembled WGS sequence"/>
</dbReference>
<dbReference type="EMBL" id="FMZX01000001">
    <property type="protein sequence ID" value="SDC23243.1"/>
    <property type="molecule type" value="Genomic_DNA"/>
</dbReference>
<feature type="transmembrane region" description="Helical" evidence="6">
    <location>
        <begin position="78"/>
        <end position="97"/>
    </location>
</feature>
<feature type="domain" description="Major facilitator superfamily (MFS) profile" evidence="7">
    <location>
        <begin position="9"/>
        <end position="381"/>
    </location>
</feature>
<dbReference type="Pfam" id="PF07690">
    <property type="entry name" value="MFS_1"/>
    <property type="match status" value="1"/>
</dbReference>
<keyword evidence="4 6" id="KW-1133">Transmembrane helix</keyword>
<dbReference type="Gene3D" id="1.20.1250.20">
    <property type="entry name" value="MFS general substrate transporter like domains"/>
    <property type="match status" value="2"/>
</dbReference>
<dbReference type="GO" id="GO:0022857">
    <property type="term" value="F:transmembrane transporter activity"/>
    <property type="evidence" value="ECO:0007669"/>
    <property type="project" value="InterPro"/>
</dbReference>
<keyword evidence="2" id="KW-1003">Cell membrane</keyword>
<dbReference type="InterPro" id="IPR036259">
    <property type="entry name" value="MFS_trans_sf"/>
</dbReference>
<feature type="transmembrane region" description="Helical" evidence="6">
    <location>
        <begin position="294"/>
        <end position="315"/>
    </location>
</feature>
<evidence type="ECO:0000313" key="9">
    <source>
        <dbReference type="Proteomes" id="UP000198925"/>
    </source>
</evidence>
<feature type="transmembrane region" description="Helical" evidence="6">
    <location>
        <begin position="236"/>
        <end position="257"/>
    </location>
</feature>
<evidence type="ECO:0000256" key="3">
    <source>
        <dbReference type="ARBA" id="ARBA00022692"/>
    </source>
</evidence>
<dbReference type="SUPFAM" id="SSF103473">
    <property type="entry name" value="MFS general substrate transporter"/>
    <property type="match status" value="1"/>
</dbReference>
<dbReference type="GO" id="GO:0005886">
    <property type="term" value="C:plasma membrane"/>
    <property type="evidence" value="ECO:0007669"/>
    <property type="project" value="UniProtKB-SubCell"/>
</dbReference>
<feature type="transmembrane region" description="Helical" evidence="6">
    <location>
        <begin position="327"/>
        <end position="348"/>
    </location>
</feature>
<feature type="transmembrane region" description="Helical" evidence="6">
    <location>
        <begin position="134"/>
        <end position="155"/>
    </location>
</feature>
<gene>
    <name evidence="8" type="ORF">SAMN04487779_1001307</name>
</gene>
<evidence type="ECO:0000256" key="1">
    <source>
        <dbReference type="ARBA" id="ARBA00004651"/>
    </source>
</evidence>
<feature type="transmembrane region" description="Helical" evidence="6">
    <location>
        <begin position="360"/>
        <end position="380"/>
    </location>
</feature>
<dbReference type="PANTHER" id="PTHR43124:SF3">
    <property type="entry name" value="CHLORAMPHENICOL EFFLUX PUMP RV0191"/>
    <property type="match status" value="1"/>
</dbReference>
<keyword evidence="3 6" id="KW-0812">Transmembrane</keyword>
<evidence type="ECO:0000256" key="6">
    <source>
        <dbReference type="SAM" id="Phobius"/>
    </source>
</evidence>
<keyword evidence="5 6" id="KW-0472">Membrane</keyword>
<dbReference type="RefSeq" id="WP_090659794.1">
    <property type="nucleotide sequence ID" value="NZ_FMZX01000001.1"/>
</dbReference>
<feature type="transmembrane region" description="Helical" evidence="6">
    <location>
        <begin position="44"/>
        <end position="66"/>
    </location>
</feature>
<dbReference type="PANTHER" id="PTHR43124">
    <property type="entry name" value="PURINE EFFLUX PUMP PBUE"/>
    <property type="match status" value="1"/>
</dbReference>
<reference evidence="8 9" key="1">
    <citation type="submission" date="2016-10" db="EMBL/GenBank/DDBJ databases">
        <authorList>
            <person name="de Groot N.N."/>
        </authorList>
    </citation>
    <scope>NUCLEOTIDE SEQUENCE [LARGE SCALE GENOMIC DNA]</scope>
    <source>
        <strain evidence="8 9">CPCC 100156</strain>
    </source>
</reference>
<feature type="transmembrane region" description="Helical" evidence="6">
    <location>
        <begin position="269"/>
        <end position="288"/>
    </location>
</feature>
<dbReference type="InterPro" id="IPR050189">
    <property type="entry name" value="MFS_Efflux_Transporters"/>
</dbReference>
<evidence type="ECO:0000256" key="2">
    <source>
        <dbReference type="ARBA" id="ARBA00022475"/>
    </source>
</evidence>
<proteinExistence type="predicted"/>
<dbReference type="InterPro" id="IPR011701">
    <property type="entry name" value="MFS"/>
</dbReference>
<feature type="transmembrane region" description="Helical" evidence="6">
    <location>
        <begin position="161"/>
        <end position="181"/>
    </location>
</feature>
<comment type="subcellular location">
    <subcellularLocation>
        <location evidence="1">Cell membrane</location>
        <topology evidence="1">Multi-pass membrane protein</topology>
    </subcellularLocation>
</comment>
<evidence type="ECO:0000313" key="8">
    <source>
        <dbReference type="EMBL" id="SDC23243.1"/>
    </source>
</evidence>
<keyword evidence="9" id="KW-1185">Reference proteome</keyword>
<protein>
    <submittedName>
        <fullName evidence="8">Predicted arabinose efflux permease, MFS family</fullName>
    </submittedName>
</protein>
<dbReference type="InterPro" id="IPR020846">
    <property type="entry name" value="MFS_dom"/>
</dbReference>
<sequence length="390" mass="39556">MARLNRWTELLLLGFARISMGLQFQAVGALGPLLVGPLVPDYTGLGSLIGAYSLAGVVLALPAGWLLSRFGDGRILRLGLLLMTLGGLAMAAAPGFWSAMAGRLVSGGGSALLTIACAKLVLDRFAGRSLAPAMGVMLSAWPIGIALALLLLPLFGEAWRMGLLAAALLCAAGLLAIAWGVPAERPAAASAPRAGRLLPGEWLPLLTVGALWATYNAAYAVVLGFLPAFLVAAGESAASAGAVASLVGWAILPLLPLGGALAERLGRPLLACGLCMAAMAAALLALLAGAPSALALIGFGLLAGPPASLIMALLGRVLSAESRAFGVGIHYMMFYGGLALLPPLAGWLRDRTGSPAAPMLGAVGFLLLSLVLLAAIGWQLRPAQRLARMG</sequence>
<dbReference type="PROSITE" id="PS50850">
    <property type="entry name" value="MFS"/>
    <property type="match status" value="1"/>
</dbReference>
<dbReference type="AlphaFoldDB" id="A0A1G6JWZ8"/>
<evidence type="ECO:0000256" key="4">
    <source>
        <dbReference type="ARBA" id="ARBA00022989"/>
    </source>
</evidence>
<feature type="transmembrane region" description="Helical" evidence="6">
    <location>
        <begin position="202"/>
        <end position="230"/>
    </location>
</feature>
<name>A0A1G6JWZ8_9PROT</name>
<feature type="transmembrane region" description="Helical" evidence="6">
    <location>
        <begin position="103"/>
        <end position="122"/>
    </location>
</feature>
<dbReference type="STRING" id="938405.SAMN02927895_00492"/>
<evidence type="ECO:0000256" key="5">
    <source>
        <dbReference type="ARBA" id="ARBA00023136"/>
    </source>
</evidence>
<accession>A0A1G6JWZ8</accession>